<comment type="caution">
    <text evidence="5">The sequence shown here is derived from an EMBL/GenBank/DDBJ whole genome shotgun (WGS) entry which is preliminary data.</text>
</comment>
<dbReference type="EMBL" id="JAMZDY010000001">
    <property type="protein sequence ID" value="MCP2370959.1"/>
    <property type="molecule type" value="Genomic_DNA"/>
</dbReference>
<name>A0A9X2KBT7_9MICO</name>
<feature type="domain" description="Glycoside hydrolase family 3 N-terminal" evidence="4">
    <location>
        <begin position="29"/>
        <end position="331"/>
    </location>
</feature>
<dbReference type="EC" id="3.2.1.52" evidence="5"/>
<dbReference type="SUPFAM" id="SSF51445">
    <property type="entry name" value="(Trans)glycosidases"/>
    <property type="match status" value="1"/>
</dbReference>
<evidence type="ECO:0000256" key="3">
    <source>
        <dbReference type="ARBA" id="ARBA00023295"/>
    </source>
</evidence>
<dbReference type="InterPro" id="IPR036962">
    <property type="entry name" value="Glyco_hydro_3_N_sf"/>
</dbReference>
<dbReference type="InterPro" id="IPR017853">
    <property type="entry name" value="GH"/>
</dbReference>
<evidence type="ECO:0000259" key="4">
    <source>
        <dbReference type="Pfam" id="PF00933"/>
    </source>
</evidence>
<reference evidence="5" key="1">
    <citation type="submission" date="2022-06" db="EMBL/GenBank/DDBJ databases">
        <title>Sequencing the genomes of 1000 actinobacteria strains.</title>
        <authorList>
            <person name="Klenk H.-P."/>
        </authorList>
    </citation>
    <scope>NUCLEOTIDE SEQUENCE</scope>
    <source>
        <strain evidence="5">DSM 22016</strain>
    </source>
</reference>
<comment type="similarity">
    <text evidence="1">Belongs to the glycosyl hydrolase 3 family.</text>
</comment>
<dbReference type="RefSeq" id="WP_197738211.1">
    <property type="nucleotide sequence ID" value="NZ_JAMZDY010000001.1"/>
</dbReference>
<sequence>MDDPTVRGLVGGVLWPGFLGRGIPDLFRRELDEGGLAGLVLFAHNLGDEGERMSLARDLLDRGRPLVVGIDEEGGNVTRIESSSGSTLPGAAQLGFVDDLAVTEAVGAELARRSLAVGANVVLAPVADVNTDPRNPVIGVRSFGDRPELVAGHAIAQARGIRRAGAAAAAKHFPGHGDTHLDSHHAMPTLEIGLDELERTHLPPFQRLVDAGVPAIMTAHVVVPAWGPQPATLNPTALGRLRAMGFEGVVVTDALDMAAVRESVGAGPGAVQALLAGADLLCISNPTNLGPAAAPDQDARDFLEVQHALLAAVDDGTLPVAVLERAAERVRVLAASLAAAREAIDPRDGFDAAPRERRDALDLLDARDAFDPVDAAAAARAAISIDGVVPALPAPRTVLDIRGRSTLAVASDDDFFEATLADGGRVLRGDAAVPGSGPLVVVADRVGSDGPQRDRIANIARLRPDAVVVDAGVPGAPLPLAAVHTRAASRIAADAAAVLLSEGAQGAAVAQAAAVERGAAAAPVARAAEASP</sequence>
<organism evidence="5 6">
    <name type="scientific">Agromyces terreus</name>
    <dbReference type="NCBI Taxonomy" id="424795"/>
    <lineage>
        <taxon>Bacteria</taxon>
        <taxon>Bacillati</taxon>
        <taxon>Actinomycetota</taxon>
        <taxon>Actinomycetes</taxon>
        <taxon>Micrococcales</taxon>
        <taxon>Microbacteriaceae</taxon>
        <taxon>Agromyces</taxon>
    </lineage>
</organism>
<dbReference type="GO" id="GO:0005975">
    <property type="term" value="P:carbohydrate metabolic process"/>
    <property type="evidence" value="ECO:0007669"/>
    <property type="project" value="InterPro"/>
</dbReference>
<gene>
    <name evidence="5" type="ORF">BJ978_001635</name>
</gene>
<dbReference type="GO" id="GO:0009254">
    <property type="term" value="P:peptidoglycan turnover"/>
    <property type="evidence" value="ECO:0007669"/>
    <property type="project" value="TreeGrafter"/>
</dbReference>
<evidence type="ECO:0000256" key="1">
    <source>
        <dbReference type="ARBA" id="ARBA00005336"/>
    </source>
</evidence>
<dbReference type="InterPro" id="IPR001764">
    <property type="entry name" value="Glyco_hydro_3_N"/>
</dbReference>
<proteinExistence type="inferred from homology"/>
<dbReference type="Gene3D" id="3.20.20.300">
    <property type="entry name" value="Glycoside hydrolase, family 3, N-terminal domain"/>
    <property type="match status" value="1"/>
</dbReference>
<evidence type="ECO:0000313" key="6">
    <source>
        <dbReference type="Proteomes" id="UP001139722"/>
    </source>
</evidence>
<keyword evidence="3 5" id="KW-0326">Glycosidase</keyword>
<protein>
    <submittedName>
        <fullName evidence="5">Beta-N-acetylhexosaminidase</fullName>
        <ecNumber evidence="5">3.2.1.52</ecNumber>
    </submittedName>
</protein>
<dbReference type="GO" id="GO:0004563">
    <property type="term" value="F:beta-N-acetylhexosaminidase activity"/>
    <property type="evidence" value="ECO:0007669"/>
    <property type="project" value="UniProtKB-EC"/>
</dbReference>
<keyword evidence="2 5" id="KW-0378">Hydrolase</keyword>
<dbReference type="AlphaFoldDB" id="A0A9X2KBT7"/>
<dbReference type="Proteomes" id="UP001139722">
    <property type="component" value="Unassembled WGS sequence"/>
</dbReference>
<keyword evidence="6" id="KW-1185">Reference proteome</keyword>
<evidence type="ECO:0000256" key="2">
    <source>
        <dbReference type="ARBA" id="ARBA00022801"/>
    </source>
</evidence>
<evidence type="ECO:0000313" key="5">
    <source>
        <dbReference type="EMBL" id="MCP2370959.1"/>
    </source>
</evidence>
<dbReference type="PANTHER" id="PTHR30480:SF16">
    <property type="entry name" value="GLYCOSIDE HYDROLASE FAMILY 3 DOMAIN PROTEIN"/>
    <property type="match status" value="1"/>
</dbReference>
<dbReference type="Pfam" id="PF00933">
    <property type="entry name" value="Glyco_hydro_3"/>
    <property type="match status" value="1"/>
</dbReference>
<accession>A0A9X2KBT7</accession>
<dbReference type="InterPro" id="IPR050226">
    <property type="entry name" value="NagZ_Beta-hexosaminidase"/>
</dbReference>
<dbReference type="PANTHER" id="PTHR30480">
    <property type="entry name" value="BETA-HEXOSAMINIDASE-RELATED"/>
    <property type="match status" value="1"/>
</dbReference>